<dbReference type="PATRIC" id="fig|29422.6.peg.1919"/>
<keyword evidence="1" id="KW-0378">Hydrolase</keyword>
<accession>A0A0W0SEG1</accession>
<dbReference type="InterPro" id="IPR029058">
    <property type="entry name" value="AB_hydrolase_fold"/>
</dbReference>
<dbReference type="Pfam" id="PF11339">
    <property type="entry name" value="DUF3141"/>
    <property type="match status" value="1"/>
</dbReference>
<dbReference type="Gene3D" id="3.40.50.1820">
    <property type="entry name" value="alpha/beta hydrolase"/>
    <property type="match status" value="1"/>
</dbReference>
<keyword evidence="2" id="KW-1185">Reference proteome</keyword>
<dbReference type="Proteomes" id="UP000054742">
    <property type="component" value="Unassembled WGS sequence"/>
</dbReference>
<dbReference type="STRING" id="29422.Lbru_1805"/>
<comment type="caution">
    <text evidence="1">The sequence shown here is derived from an EMBL/GenBank/DDBJ whole genome shotgun (WGS) entry which is preliminary data.</text>
</comment>
<dbReference type="InterPro" id="IPR051321">
    <property type="entry name" value="PHA/PHB_synthase"/>
</dbReference>
<dbReference type="SUPFAM" id="SSF53474">
    <property type="entry name" value="alpha/beta-Hydrolases"/>
    <property type="match status" value="1"/>
</dbReference>
<gene>
    <name evidence="1" type="ORF">Lbru_1805</name>
</gene>
<proteinExistence type="predicted"/>
<evidence type="ECO:0000313" key="1">
    <source>
        <dbReference type="EMBL" id="KTC81285.1"/>
    </source>
</evidence>
<dbReference type="InterPro" id="IPR024501">
    <property type="entry name" value="DUF3141"/>
</dbReference>
<protein>
    <submittedName>
        <fullName evidence="1">Alpha/beta hydrolase family protein</fullName>
    </submittedName>
</protein>
<dbReference type="EMBL" id="LNXV01000029">
    <property type="protein sequence ID" value="KTC81285.1"/>
    <property type="molecule type" value="Genomic_DNA"/>
</dbReference>
<dbReference type="PANTHER" id="PTHR36837">
    <property type="entry name" value="POLY(3-HYDROXYALKANOATE) POLYMERASE SUBUNIT PHAC"/>
    <property type="match status" value="1"/>
</dbReference>
<sequence>MNVLYFFLAILCDKGIEVQWCRVTTPHCFLSRLSVLCAKLYINCCGKRDGIFMDEHNLKRAKDAIPKEQKSSLTEVFSQSYPLWNDLFHYHIDYWQRSVLFFDTLRQRANDMMEHEQQGMPPPLCFRYELVLDGRTLEPKTNYALLKILEIDDVCFEQCFDPNKPPVIIVDPRAGHGPGIGGMKRDSEIGIALHRGHAVYFVMFYPQPIPHQTLADVLATMKQFVAQVKTWHQDQPPILYGNCQAGWMLALLASDCAGLVGPLVMNGSPISYWSSGEEEVNPMQLLGGLLGGVWLTRFITDLNDGILDGAWLVQNFELLNPTTAIWDKYHHLFDAVDTERERFLDFEHWWNGFYHFSTEEITATVENLFIGNKLERGEIAIHHDCVYDLKRIHNPIVIFASQGDEITPPYQALHWLRRIYPTTNDLKKAKQRIIYLLHPTIGHLGIFVSAKVVRFEHRAILEHCAAIEKLPPGLYEMIITNPTGNPDCSKEQYEVYFKERDLAELCSSNPIEPFERVRKLSEANDTYYRALCQPWIQAISNPLLTFWLEKTHPMRLSRYVFSEKINPTMRLILLVAKAVEANRQRLEGTNLFKNNEQLFCEMVRSSLEAVRNVRNNLMEHLFESLFGGDNKDKG</sequence>
<dbReference type="GO" id="GO:0016787">
    <property type="term" value="F:hydrolase activity"/>
    <property type="evidence" value="ECO:0007669"/>
    <property type="project" value="UniProtKB-KW"/>
</dbReference>
<dbReference type="AlphaFoldDB" id="A0A0W0SEG1"/>
<name>A0A0W0SEG1_9GAMM</name>
<dbReference type="PANTHER" id="PTHR36837:SF2">
    <property type="entry name" value="POLY(3-HYDROXYALKANOATE) POLYMERASE SUBUNIT PHAC"/>
    <property type="match status" value="1"/>
</dbReference>
<evidence type="ECO:0000313" key="2">
    <source>
        <dbReference type="Proteomes" id="UP000054742"/>
    </source>
</evidence>
<reference evidence="1 2" key="1">
    <citation type="submission" date="2015-11" db="EMBL/GenBank/DDBJ databases">
        <title>Genomic analysis of 38 Legionella species identifies large and diverse effector repertoires.</title>
        <authorList>
            <person name="Burstein D."/>
            <person name="Amaro F."/>
            <person name="Zusman T."/>
            <person name="Lifshitz Z."/>
            <person name="Cohen O."/>
            <person name="Gilbert J.A."/>
            <person name="Pupko T."/>
            <person name="Shuman H.A."/>
            <person name="Segal G."/>
        </authorList>
    </citation>
    <scope>NUCLEOTIDE SEQUENCE [LARGE SCALE GENOMIC DNA]</scope>
    <source>
        <strain evidence="1 2">ATCC 43878</strain>
    </source>
</reference>
<organism evidence="1 2">
    <name type="scientific">Legionella brunensis</name>
    <dbReference type="NCBI Taxonomy" id="29422"/>
    <lineage>
        <taxon>Bacteria</taxon>
        <taxon>Pseudomonadati</taxon>
        <taxon>Pseudomonadota</taxon>
        <taxon>Gammaproteobacteria</taxon>
        <taxon>Legionellales</taxon>
        <taxon>Legionellaceae</taxon>
        <taxon>Legionella</taxon>
    </lineage>
</organism>